<feature type="region of interest" description="Disordered" evidence="2">
    <location>
        <begin position="1"/>
        <end position="150"/>
    </location>
</feature>
<evidence type="ECO:0000256" key="2">
    <source>
        <dbReference type="SAM" id="MobiDB-lite"/>
    </source>
</evidence>
<proteinExistence type="predicted"/>
<organism evidence="3 4">
    <name type="scientific">Strongyloides papillosus</name>
    <name type="common">Intestinal threadworm</name>
    <dbReference type="NCBI Taxonomy" id="174720"/>
    <lineage>
        <taxon>Eukaryota</taxon>
        <taxon>Metazoa</taxon>
        <taxon>Ecdysozoa</taxon>
        <taxon>Nematoda</taxon>
        <taxon>Chromadorea</taxon>
        <taxon>Rhabditida</taxon>
        <taxon>Tylenchina</taxon>
        <taxon>Panagrolaimomorpha</taxon>
        <taxon>Strongyloidoidea</taxon>
        <taxon>Strongyloididae</taxon>
        <taxon>Strongyloides</taxon>
    </lineage>
</organism>
<keyword evidence="1" id="KW-0175">Coiled coil</keyword>
<keyword evidence="3" id="KW-1185">Reference proteome</keyword>
<evidence type="ECO:0000313" key="3">
    <source>
        <dbReference type="Proteomes" id="UP000046392"/>
    </source>
</evidence>
<dbReference type="WBParaSite" id="SPAL_0001146000.1">
    <property type="protein sequence ID" value="SPAL_0001146000.1"/>
    <property type="gene ID" value="SPAL_0001146000"/>
</dbReference>
<feature type="compositionally biased region" description="Basic and acidic residues" evidence="2">
    <location>
        <begin position="1"/>
        <end position="23"/>
    </location>
</feature>
<dbReference type="Proteomes" id="UP000046392">
    <property type="component" value="Unplaced"/>
</dbReference>
<dbReference type="AlphaFoldDB" id="A0A0N5C0D1"/>
<feature type="coiled-coil region" evidence="1">
    <location>
        <begin position="455"/>
        <end position="510"/>
    </location>
</feature>
<name>A0A0N5C0D1_STREA</name>
<feature type="compositionally biased region" description="Polar residues" evidence="2">
    <location>
        <begin position="48"/>
        <end position="66"/>
    </location>
</feature>
<evidence type="ECO:0000313" key="4">
    <source>
        <dbReference type="WBParaSite" id="SPAL_0001146000.1"/>
    </source>
</evidence>
<protein>
    <submittedName>
        <fullName evidence="4">TACC_C domain-containing protein</fullName>
    </submittedName>
</protein>
<evidence type="ECO:0000256" key="1">
    <source>
        <dbReference type="SAM" id="Coils"/>
    </source>
</evidence>
<feature type="compositionally biased region" description="Polar residues" evidence="2">
    <location>
        <begin position="118"/>
        <end position="136"/>
    </location>
</feature>
<reference evidence="4" key="1">
    <citation type="submission" date="2017-02" db="UniProtKB">
        <authorList>
            <consortium name="WormBaseParasite"/>
        </authorList>
    </citation>
    <scope>IDENTIFICATION</scope>
</reference>
<sequence length="512" mass="57702">MVTGTKNRDSRDKSMDLLDDTCKTNDTNDDLNKTEDSMEGNLTEDGGSVTQSDDGELNRTTDSLDGNLTEDDCPPLPSSKHPAVLLERQNLPKTNDTNDDLNKTEDSMEGNLTEDGGSVTQSDDGELNRTTDSLDGNLTEDDCHPLPSSKNPAVLLERQNLPNLPKNSSFADLTQDTISVNDSHNMFNSGVMSESKQGNLSAINRTTSTVSDGCGTVTRAKSKSRLNNALFMANNTTQSTMDNSTRLFGLTESTINLKSGMSNTDDGGRRIGRIDDKFLPSITEELVAKINKIVCNGNNEETIRQLVELTEEVSRENFNRLAREVDVEYSILERTLENYCEAFQQLKDQCLQKNSSATSTSKGDRIEAHLKSLVDSIEHTKSQLELGIKSYNDQAKMLETSSANNVTQMNHLWEQYDEIKEMERQFVQYLDSYRKLRIHYKRLILSTEARKEKAREEQERNLTILKLNVRKLQKDIEEENKVLQSKKDNLKDLENILNLYMEKIEGYGDQTM</sequence>
<accession>A0A0N5C0D1</accession>